<reference evidence="6" key="2">
    <citation type="submission" date="2025-09" db="UniProtKB">
        <authorList>
            <consortium name="Ensembl"/>
        </authorList>
    </citation>
    <scope>IDENTIFICATION</scope>
</reference>
<evidence type="ECO:0000313" key="7">
    <source>
        <dbReference type="Proteomes" id="UP000694569"/>
    </source>
</evidence>
<dbReference type="PANTHER" id="PTHR45874:SF1">
    <property type="entry name" value="HOMEOBOX PROTEIN HOX-A10"/>
    <property type="match status" value="1"/>
</dbReference>
<organism evidence="6 7">
    <name type="scientific">Leptobrachium leishanense</name>
    <name type="common">Leishan spiny toad</name>
    <dbReference type="NCBI Taxonomy" id="445787"/>
    <lineage>
        <taxon>Eukaryota</taxon>
        <taxon>Metazoa</taxon>
        <taxon>Chordata</taxon>
        <taxon>Craniata</taxon>
        <taxon>Vertebrata</taxon>
        <taxon>Euteleostomi</taxon>
        <taxon>Amphibia</taxon>
        <taxon>Batrachia</taxon>
        <taxon>Anura</taxon>
        <taxon>Pelobatoidea</taxon>
        <taxon>Megophryidae</taxon>
        <taxon>Leptobrachium</taxon>
    </lineage>
</organism>
<evidence type="ECO:0000256" key="2">
    <source>
        <dbReference type="ARBA" id="ARBA00006317"/>
    </source>
</evidence>
<evidence type="ECO:0000256" key="5">
    <source>
        <dbReference type="ARBA" id="ARBA00023163"/>
    </source>
</evidence>
<dbReference type="Proteomes" id="UP000694569">
    <property type="component" value="Unplaced"/>
</dbReference>
<dbReference type="Ensembl" id="ENSLLET00000014481.1">
    <property type="protein sequence ID" value="ENSLLEP00000013933.1"/>
    <property type="gene ID" value="ENSLLEG00000008821.1"/>
</dbReference>
<dbReference type="GO" id="GO:0005634">
    <property type="term" value="C:nucleus"/>
    <property type="evidence" value="ECO:0007669"/>
    <property type="project" value="UniProtKB-SubCell"/>
</dbReference>
<keyword evidence="3" id="KW-0217">Developmental protein</keyword>
<dbReference type="GO" id="GO:0000981">
    <property type="term" value="F:DNA-binding transcription factor activity, RNA polymerase II-specific"/>
    <property type="evidence" value="ECO:0007669"/>
    <property type="project" value="TreeGrafter"/>
</dbReference>
<dbReference type="InterPro" id="IPR046333">
    <property type="entry name" value="HXA10/ABDB-like"/>
</dbReference>
<sequence length="161" mass="17467">MSCSESAAAANSFLVDSLISGGRGEQGPYYQGSGVYLPQTSEVSYGLQSCGLFPVLSKRNEAAPQNHTAPTSQSYAPAMEVWLDNSRSCRVDPAESQTENSCSFSQNIKEESSYCLFNPSALQGPLHAKEIMQENSCICTHILCVGEYLELSRLRGQKPSK</sequence>
<name>A0A8C5MLA9_9ANUR</name>
<evidence type="ECO:0000256" key="3">
    <source>
        <dbReference type="ARBA" id="ARBA00022473"/>
    </source>
</evidence>
<dbReference type="AlphaFoldDB" id="A0A8C5MLA9"/>
<keyword evidence="5" id="KW-0804">Transcription</keyword>
<keyword evidence="7" id="KW-1185">Reference proteome</keyword>
<accession>A0A8C5MLA9</accession>
<evidence type="ECO:0000256" key="1">
    <source>
        <dbReference type="ARBA" id="ARBA00004123"/>
    </source>
</evidence>
<dbReference type="PANTHER" id="PTHR45874">
    <property type="entry name" value="HOMEOBOX PROTEIN ABDOMINAL-B"/>
    <property type="match status" value="1"/>
</dbReference>
<evidence type="ECO:0000256" key="4">
    <source>
        <dbReference type="ARBA" id="ARBA00023015"/>
    </source>
</evidence>
<proteinExistence type="inferred from homology"/>
<dbReference type="GeneTree" id="ENSGT00940000163268"/>
<comment type="subcellular location">
    <subcellularLocation>
        <location evidence="1">Nucleus</location>
    </subcellularLocation>
</comment>
<evidence type="ECO:0000313" key="6">
    <source>
        <dbReference type="Ensembl" id="ENSLLEP00000013933.1"/>
    </source>
</evidence>
<reference evidence="6" key="1">
    <citation type="submission" date="2025-08" db="UniProtKB">
        <authorList>
            <consortium name="Ensembl"/>
        </authorList>
    </citation>
    <scope>IDENTIFICATION</scope>
</reference>
<protein>
    <submittedName>
        <fullName evidence="6">Uncharacterized protein</fullName>
    </submittedName>
</protein>
<comment type="similarity">
    <text evidence="2">Belongs to the Abd-B homeobox family.</text>
</comment>
<dbReference type="GO" id="GO:0000978">
    <property type="term" value="F:RNA polymerase II cis-regulatory region sequence-specific DNA binding"/>
    <property type="evidence" value="ECO:0007669"/>
    <property type="project" value="TreeGrafter"/>
</dbReference>
<dbReference type="OrthoDB" id="6159439at2759"/>
<keyword evidence="4" id="KW-0805">Transcription regulation</keyword>